<gene>
    <name evidence="1" type="ORF">HJG63_010284</name>
</gene>
<organism evidence="1 2">
    <name type="scientific">Rousettus aegyptiacus</name>
    <name type="common">Egyptian fruit bat</name>
    <name type="synonym">Pteropus aegyptiacus</name>
    <dbReference type="NCBI Taxonomy" id="9407"/>
    <lineage>
        <taxon>Eukaryota</taxon>
        <taxon>Metazoa</taxon>
        <taxon>Chordata</taxon>
        <taxon>Craniata</taxon>
        <taxon>Vertebrata</taxon>
        <taxon>Euteleostomi</taxon>
        <taxon>Mammalia</taxon>
        <taxon>Eutheria</taxon>
        <taxon>Laurasiatheria</taxon>
        <taxon>Chiroptera</taxon>
        <taxon>Yinpterochiroptera</taxon>
        <taxon>Pteropodoidea</taxon>
        <taxon>Pteropodidae</taxon>
        <taxon>Rousettinae</taxon>
        <taxon>Rousettus</taxon>
    </lineage>
</organism>
<accession>A0A7J8JI59</accession>
<comment type="caution">
    <text evidence="1">The sequence shown here is derived from an EMBL/GenBank/DDBJ whole genome shotgun (WGS) entry which is preliminary data.</text>
</comment>
<protein>
    <submittedName>
        <fullName evidence="1">Uncharacterized protein</fullName>
    </submittedName>
</protein>
<sequence>MALSQLWSSERVSSSASKSVQGPLKEMSAYPAAGPLIQSQSLRAFTTRNYGDFCFWHWNLGLGSQVWGWDPCYSGGNSTPEISLMIFNCHTWCGTSLFWASLPLLPVSRCLLYVLSCRTSTRLQGILNDDYSVI</sequence>
<evidence type="ECO:0000313" key="1">
    <source>
        <dbReference type="EMBL" id="KAF6496019.1"/>
    </source>
</evidence>
<dbReference type="Proteomes" id="UP000593571">
    <property type="component" value="Unassembled WGS sequence"/>
</dbReference>
<evidence type="ECO:0000313" key="2">
    <source>
        <dbReference type="Proteomes" id="UP000593571"/>
    </source>
</evidence>
<proteinExistence type="predicted"/>
<reference evidence="1 2" key="1">
    <citation type="journal article" date="2020" name="Nature">
        <title>Six reference-quality genomes reveal evolution of bat adaptations.</title>
        <authorList>
            <person name="Jebb D."/>
            <person name="Huang Z."/>
            <person name="Pippel M."/>
            <person name="Hughes G.M."/>
            <person name="Lavrichenko K."/>
            <person name="Devanna P."/>
            <person name="Winkler S."/>
            <person name="Jermiin L.S."/>
            <person name="Skirmuntt E.C."/>
            <person name="Katzourakis A."/>
            <person name="Burkitt-Gray L."/>
            <person name="Ray D.A."/>
            <person name="Sullivan K.A.M."/>
            <person name="Roscito J.G."/>
            <person name="Kirilenko B.M."/>
            <person name="Davalos L.M."/>
            <person name="Corthals A.P."/>
            <person name="Power M.L."/>
            <person name="Jones G."/>
            <person name="Ransome R.D."/>
            <person name="Dechmann D.K.N."/>
            <person name="Locatelli A.G."/>
            <person name="Puechmaille S.J."/>
            <person name="Fedrigo O."/>
            <person name="Jarvis E.D."/>
            <person name="Hiller M."/>
            <person name="Vernes S.C."/>
            <person name="Myers E.W."/>
            <person name="Teeling E.C."/>
        </authorList>
    </citation>
    <scope>NUCLEOTIDE SEQUENCE [LARGE SCALE GENOMIC DNA]</scope>
    <source>
        <strain evidence="1">MRouAeg1</strain>
        <tissue evidence="1">Muscle</tissue>
    </source>
</reference>
<name>A0A7J8JI59_ROUAE</name>
<keyword evidence="2" id="KW-1185">Reference proteome</keyword>
<dbReference type="EMBL" id="JACASE010000002">
    <property type="protein sequence ID" value="KAF6496019.1"/>
    <property type="molecule type" value="Genomic_DNA"/>
</dbReference>
<dbReference type="AlphaFoldDB" id="A0A7J8JI59"/>